<dbReference type="eggNOG" id="COG1247">
    <property type="taxonomic scope" value="Bacteria"/>
</dbReference>
<dbReference type="Gene3D" id="3.40.630.30">
    <property type="match status" value="1"/>
</dbReference>
<keyword evidence="2" id="KW-0012">Acyltransferase</keyword>
<protein>
    <recommendedName>
        <fullName evidence="3">N-acetyltransferase domain-containing protein</fullName>
    </recommendedName>
</protein>
<dbReference type="Proteomes" id="UP000000492">
    <property type="component" value="Chromosome"/>
</dbReference>
<sequence>MAPAVDRSFDIRPMTERDYPQVREILQAGMDTGEATFESEAPDWLGFSHHRIMDLAFVAVEGDKVLGWITATPASHREVFRGVIEDSIYVSADAKGRGVAGGLLDHLIRDAESQGYWAMHSSIFPENESSVKLHESRGFQKVGILHSMAQMTYGPKQGKWRHNLIMEKVLENGPAWDDYAVDMESGAGK</sequence>
<dbReference type="HOGENOM" id="CLU_013985_4_5_11"/>
<name>F8E075_CORRG</name>
<dbReference type="STRING" id="662755.CRES_1593"/>
<evidence type="ECO:0000256" key="2">
    <source>
        <dbReference type="ARBA" id="ARBA00023315"/>
    </source>
</evidence>
<dbReference type="AlphaFoldDB" id="F8E075"/>
<dbReference type="CDD" id="cd04301">
    <property type="entry name" value="NAT_SF"/>
    <property type="match status" value="1"/>
</dbReference>
<keyword evidence="5" id="KW-1185">Reference proteome</keyword>
<evidence type="ECO:0000259" key="3">
    <source>
        <dbReference type="PROSITE" id="PS51186"/>
    </source>
</evidence>
<dbReference type="InterPro" id="IPR016181">
    <property type="entry name" value="Acyl_CoA_acyltransferase"/>
</dbReference>
<dbReference type="PANTHER" id="PTHR43072:SF23">
    <property type="entry name" value="UPF0039 PROTEIN C11D3.02C"/>
    <property type="match status" value="1"/>
</dbReference>
<dbReference type="EMBL" id="CP002857">
    <property type="protein sequence ID" value="AEI09946.1"/>
    <property type="molecule type" value="Genomic_DNA"/>
</dbReference>
<evidence type="ECO:0000256" key="1">
    <source>
        <dbReference type="ARBA" id="ARBA00022679"/>
    </source>
</evidence>
<dbReference type="PROSITE" id="PS51186">
    <property type="entry name" value="GNAT"/>
    <property type="match status" value="1"/>
</dbReference>
<dbReference type="Pfam" id="PF00583">
    <property type="entry name" value="Acetyltransf_1"/>
    <property type="match status" value="1"/>
</dbReference>
<accession>F8E075</accession>
<feature type="domain" description="N-acetyltransferase" evidence="3">
    <location>
        <begin position="9"/>
        <end position="171"/>
    </location>
</feature>
<dbReference type="KEGG" id="crd:CRES_1593"/>
<dbReference type="InterPro" id="IPR000182">
    <property type="entry name" value="GNAT_dom"/>
</dbReference>
<keyword evidence="1" id="KW-0808">Transferase</keyword>
<evidence type="ECO:0000313" key="4">
    <source>
        <dbReference type="EMBL" id="AEI09946.1"/>
    </source>
</evidence>
<organism evidence="4 5">
    <name type="scientific">Corynebacterium resistens (strain DSM 45100 / JCM 12819 / GTC 2026 / SICGH 158)</name>
    <dbReference type="NCBI Taxonomy" id="662755"/>
    <lineage>
        <taxon>Bacteria</taxon>
        <taxon>Bacillati</taxon>
        <taxon>Actinomycetota</taxon>
        <taxon>Actinomycetes</taxon>
        <taxon>Mycobacteriales</taxon>
        <taxon>Corynebacteriaceae</taxon>
        <taxon>Corynebacterium</taxon>
    </lineage>
</organism>
<reference evidence="4 5" key="1">
    <citation type="journal article" date="2012" name="BMC Genomics">
        <title>Complete genome sequence, lifestyle, and multi-drug resistance of the human pathogen Corynebacterium resistens DSM 45100 isolated from blood samples of a leukemia patient.</title>
        <authorList>
            <person name="Schroder J."/>
            <person name="Maus I."/>
            <person name="Meyer K."/>
            <person name="Wordemann S."/>
            <person name="Blom J."/>
            <person name="Jaenicke S."/>
            <person name="Schneider J."/>
            <person name="Trost E."/>
            <person name="Tauch A."/>
        </authorList>
    </citation>
    <scope>NUCLEOTIDE SEQUENCE [LARGE SCALE GENOMIC DNA]</scope>
    <source>
        <strain evidence="5">DSM 45100 / JCM 12819 / CCUG 50093 / GTC 2026 / SICGH 158</strain>
    </source>
</reference>
<proteinExistence type="predicted"/>
<evidence type="ECO:0000313" key="5">
    <source>
        <dbReference type="Proteomes" id="UP000000492"/>
    </source>
</evidence>
<dbReference type="RefSeq" id="WP_013888934.1">
    <property type="nucleotide sequence ID" value="NC_015673.1"/>
</dbReference>
<dbReference type="SUPFAM" id="SSF55729">
    <property type="entry name" value="Acyl-CoA N-acyltransferases (Nat)"/>
    <property type="match status" value="1"/>
</dbReference>
<gene>
    <name evidence="4" type="ordered locus">CRES_1593</name>
</gene>
<dbReference type="PANTHER" id="PTHR43072">
    <property type="entry name" value="N-ACETYLTRANSFERASE"/>
    <property type="match status" value="1"/>
</dbReference>
<dbReference type="GO" id="GO:0016747">
    <property type="term" value="F:acyltransferase activity, transferring groups other than amino-acyl groups"/>
    <property type="evidence" value="ECO:0007669"/>
    <property type="project" value="InterPro"/>
</dbReference>